<reference evidence="1 2" key="1">
    <citation type="journal article" date="2023" name="G3 (Bethesda)">
        <title>A chromosome-length genome assembly and annotation of blackberry (Rubus argutus, cv. 'Hillquist').</title>
        <authorList>
            <person name="Bruna T."/>
            <person name="Aryal R."/>
            <person name="Dudchenko O."/>
            <person name="Sargent D.J."/>
            <person name="Mead D."/>
            <person name="Buti M."/>
            <person name="Cavallini A."/>
            <person name="Hytonen T."/>
            <person name="Andres J."/>
            <person name="Pham M."/>
            <person name="Weisz D."/>
            <person name="Mascagni F."/>
            <person name="Usai G."/>
            <person name="Natali L."/>
            <person name="Bassil N."/>
            <person name="Fernandez G.E."/>
            <person name="Lomsadze A."/>
            <person name="Armour M."/>
            <person name="Olukolu B."/>
            <person name="Poorten T."/>
            <person name="Britton C."/>
            <person name="Davik J."/>
            <person name="Ashrafi H."/>
            <person name="Aiden E.L."/>
            <person name="Borodovsky M."/>
            <person name="Worthington M."/>
        </authorList>
    </citation>
    <scope>NUCLEOTIDE SEQUENCE [LARGE SCALE GENOMIC DNA]</scope>
    <source>
        <strain evidence="1">PI 553951</strain>
    </source>
</reference>
<dbReference type="Proteomes" id="UP001457282">
    <property type="component" value="Unassembled WGS sequence"/>
</dbReference>
<comment type="caution">
    <text evidence="1">The sequence shown here is derived from an EMBL/GenBank/DDBJ whole genome shotgun (WGS) entry which is preliminary data.</text>
</comment>
<sequence length="134" mass="14341">MAQPEEANKLTSYNSITNCMSHLDFIVAGLPTVTSRRSHQIQAAIDLKSSPAQSGAETSHRVLGATTSLIACTTTSLNFSSHQCRLQLQSQQLHHPSLPTAPTTSSPCSICAAQATGVTCPWKEERVGAHGRER</sequence>
<name>A0AAW1XYT8_RUBAR</name>
<proteinExistence type="predicted"/>
<dbReference type="EMBL" id="JBEDUW010000002">
    <property type="protein sequence ID" value="KAK9941945.1"/>
    <property type="molecule type" value="Genomic_DNA"/>
</dbReference>
<gene>
    <name evidence="1" type="ORF">M0R45_007636</name>
</gene>
<protein>
    <submittedName>
        <fullName evidence="1">Uncharacterized protein</fullName>
    </submittedName>
</protein>
<evidence type="ECO:0000313" key="1">
    <source>
        <dbReference type="EMBL" id="KAK9941945.1"/>
    </source>
</evidence>
<keyword evidence="2" id="KW-1185">Reference proteome</keyword>
<dbReference type="AlphaFoldDB" id="A0AAW1XYT8"/>
<evidence type="ECO:0000313" key="2">
    <source>
        <dbReference type="Proteomes" id="UP001457282"/>
    </source>
</evidence>
<organism evidence="1 2">
    <name type="scientific">Rubus argutus</name>
    <name type="common">Southern blackberry</name>
    <dbReference type="NCBI Taxonomy" id="59490"/>
    <lineage>
        <taxon>Eukaryota</taxon>
        <taxon>Viridiplantae</taxon>
        <taxon>Streptophyta</taxon>
        <taxon>Embryophyta</taxon>
        <taxon>Tracheophyta</taxon>
        <taxon>Spermatophyta</taxon>
        <taxon>Magnoliopsida</taxon>
        <taxon>eudicotyledons</taxon>
        <taxon>Gunneridae</taxon>
        <taxon>Pentapetalae</taxon>
        <taxon>rosids</taxon>
        <taxon>fabids</taxon>
        <taxon>Rosales</taxon>
        <taxon>Rosaceae</taxon>
        <taxon>Rosoideae</taxon>
        <taxon>Rosoideae incertae sedis</taxon>
        <taxon>Rubus</taxon>
    </lineage>
</organism>
<accession>A0AAW1XYT8</accession>